<dbReference type="NCBIfam" id="NF002383">
    <property type="entry name" value="PRK01392.1"/>
    <property type="match status" value="1"/>
</dbReference>
<organism evidence="5 6">
    <name type="scientific">Streptococcus porcinus str. Jelinkova 176</name>
    <dbReference type="NCBI Taxonomy" id="873448"/>
    <lineage>
        <taxon>Bacteria</taxon>
        <taxon>Bacillati</taxon>
        <taxon>Bacillota</taxon>
        <taxon>Bacilli</taxon>
        <taxon>Lactobacillales</taxon>
        <taxon>Streptococcaceae</taxon>
        <taxon>Streptococcus</taxon>
    </lineage>
</organism>
<accession>A0ABP2KZG1</accession>
<dbReference type="Proteomes" id="UP000005356">
    <property type="component" value="Unassembled WGS sequence"/>
</dbReference>
<evidence type="ECO:0000313" key="5">
    <source>
        <dbReference type="EMBL" id="EGJ27411.1"/>
    </source>
</evidence>
<dbReference type="InterPro" id="IPR005551">
    <property type="entry name" value="CitX"/>
</dbReference>
<dbReference type="NCBIfam" id="TIGR03124">
    <property type="entry name" value="citrate_citX"/>
    <property type="match status" value="1"/>
</dbReference>
<gene>
    <name evidence="5" type="primary">citX</name>
    <name evidence="5" type="ORF">STRPO_1134</name>
</gene>
<comment type="caution">
    <text evidence="5">The sequence shown here is derived from an EMBL/GenBank/DDBJ whole genome shotgun (WGS) entry which is preliminary data.</text>
</comment>
<evidence type="ECO:0000256" key="1">
    <source>
        <dbReference type="ARBA" id="ARBA00012524"/>
    </source>
</evidence>
<dbReference type="EMBL" id="AEUU02000001">
    <property type="protein sequence ID" value="EGJ27411.1"/>
    <property type="molecule type" value="Genomic_DNA"/>
</dbReference>
<evidence type="ECO:0000256" key="4">
    <source>
        <dbReference type="ARBA" id="ARBA00048574"/>
    </source>
</evidence>
<sequence length="189" mass="21316">MLSIMSNDDLFAGEKISLEEMMEAREQRSFQHFSLLKENTDTNLLSVTMNIPGPIKTSPQLLALFEEMIAVVQAKLADQDISYDMYLPLKTGAEYYLLTNLSATSLKERMIALETENPLGRLFDLDVLTLADGHLQSISRQDLGLPTRRCYVCSEDAKVCGRSRKHSIEDMQKAIQQIIASTISHTKEE</sequence>
<reference evidence="5 6" key="1">
    <citation type="journal article" date="2014" name="Int. J. Syst. Evol. Microbiol.">
        <title>Phylogenomics and the dynamic genome evolution of the genus Streptococcus.</title>
        <authorList>
            <consortium name="The Broad Institute Genome Sequencing Platform"/>
            <person name="Richards V.P."/>
            <person name="Palmer S.R."/>
            <person name="Pavinski Bitar P.D."/>
            <person name="Qin X."/>
            <person name="Weinstock G.M."/>
            <person name="Highlander S.K."/>
            <person name="Town C.D."/>
            <person name="Burne R.A."/>
            <person name="Stanhope M.J."/>
        </authorList>
    </citation>
    <scope>NUCLEOTIDE SEQUENCE [LARGE SCALE GENOMIC DNA]</scope>
    <source>
        <strain evidence="5 6">Jelinkova 176</strain>
    </source>
</reference>
<dbReference type="EC" id="2.7.7.61" evidence="1"/>
<evidence type="ECO:0000256" key="3">
    <source>
        <dbReference type="ARBA" id="ARBA00022695"/>
    </source>
</evidence>
<dbReference type="GO" id="GO:0050519">
    <property type="term" value="F:holo-citrate lyase synthase activity"/>
    <property type="evidence" value="ECO:0007669"/>
    <property type="project" value="UniProtKB-EC"/>
</dbReference>
<keyword evidence="2 5" id="KW-0808">Transferase</keyword>
<protein>
    <recommendedName>
        <fullName evidence="1">citrate lyase holo-[acyl-carrier protein] synthase</fullName>
        <ecNumber evidence="1">2.7.7.61</ecNumber>
    </recommendedName>
</protein>
<keyword evidence="6" id="KW-1185">Reference proteome</keyword>
<proteinExistence type="predicted"/>
<evidence type="ECO:0000256" key="2">
    <source>
        <dbReference type="ARBA" id="ARBA00022679"/>
    </source>
</evidence>
<evidence type="ECO:0000313" key="6">
    <source>
        <dbReference type="Proteomes" id="UP000005356"/>
    </source>
</evidence>
<name>A0ABP2KZG1_STRPO</name>
<dbReference type="Pfam" id="PF03802">
    <property type="entry name" value="CitX"/>
    <property type="match status" value="1"/>
</dbReference>
<comment type="catalytic activity">
    <reaction evidence="4">
        <text>apo-[citrate lyase ACP] + 2'-(5''-triphospho-alpha-D-ribosyl)-3'-dephospho-CoA = holo-[citrate lyase ACP] + diphosphate</text>
        <dbReference type="Rhea" id="RHEA:16333"/>
        <dbReference type="Rhea" id="RHEA-COMP:10157"/>
        <dbReference type="Rhea" id="RHEA-COMP:10158"/>
        <dbReference type="ChEBI" id="CHEBI:29999"/>
        <dbReference type="ChEBI" id="CHEBI:33019"/>
        <dbReference type="ChEBI" id="CHEBI:61378"/>
        <dbReference type="ChEBI" id="CHEBI:82683"/>
        <dbReference type="EC" id="2.7.7.61"/>
    </reaction>
</comment>
<keyword evidence="3 5" id="KW-0548">Nucleotidyltransferase</keyword>